<evidence type="ECO:0000313" key="2">
    <source>
        <dbReference type="EMBL" id="GAM42481.1"/>
    </source>
</evidence>
<accession>A0A478EAV9</accession>
<feature type="region of interest" description="Disordered" evidence="1">
    <location>
        <begin position="1"/>
        <end position="28"/>
    </location>
</feature>
<gene>
    <name evidence="2" type="ORF">TCE0_044f16502</name>
</gene>
<dbReference type="Proteomes" id="UP000053095">
    <property type="component" value="Unassembled WGS sequence"/>
</dbReference>
<evidence type="ECO:0000256" key="1">
    <source>
        <dbReference type="SAM" id="MobiDB-lite"/>
    </source>
</evidence>
<feature type="compositionally biased region" description="Low complexity" evidence="1">
    <location>
        <begin position="9"/>
        <end position="27"/>
    </location>
</feature>
<protein>
    <submittedName>
        <fullName evidence="2">Uncharacterized protein</fullName>
    </submittedName>
</protein>
<dbReference type="AlphaFoldDB" id="A0A478EAV9"/>
<keyword evidence="3" id="KW-1185">Reference proteome</keyword>
<reference evidence="3" key="1">
    <citation type="journal article" date="2015" name="Genome Announc.">
        <title>Draft genome sequence of Talaromyces cellulolyticus strain Y-94, a source of lignocellulosic biomass-degrading enzymes.</title>
        <authorList>
            <person name="Fujii T."/>
            <person name="Koike H."/>
            <person name="Sawayama S."/>
            <person name="Yano S."/>
            <person name="Inoue H."/>
        </authorList>
    </citation>
    <scope>NUCLEOTIDE SEQUENCE [LARGE SCALE GENOMIC DNA]</scope>
    <source>
        <strain evidence="3">Y-94</strain>
    </source>
</reference>
<dbReference type="EMBL" id="DF933840">
    <property type="protein sequence ID" value="GAM42481.1"/>
    <property type="molecule type" value="Genomic_DNA"/>
</dbReference>
<organism evidence="2 3">
    <name type="scientific">Talaromyces pinophilus</name>
    <name type="common">Penicillium pinophilum</name>
    <dbReference type="NCBI Taxonomy" id="128442"/>
    <lineage>
        <taxon>Eukaryota</taxon>
        <taxon>Fungi</taxon>
        <taxon>Dikarya</taxon>
        <taxon>Ascomycota</taxon>
        <taxon>Pezizomycotina</taxon>
        <taxon>Eurotiomycetes</taxon>
        <taxon>Eurotiomycetidae</taxon>
        <taxon>Eurotiales</taxon>
        <taxon>Trichocomaceae</taxon>
        <taxon>Talaromyces</taxon>
        <taxon>Talaromyces sect. Talaromyces</taxon>
    </lineage>
</organism>
<evidence type="ECO:0000313" key="3">
    <source>
        <dbReference type="Proteomes" id="UP000053095"/>
    </source>
</evidence>
<sequence>MGASERGLLVNSTLPTSSSSSSNSIKGGVKGIKKPCFGCDCGDTECDCCEDETIRRSAFLSLYEEEDIGRLMKDYFSYEYNPGGSILWKQDRQSNGCRSGFFQSVFGTRNVQSSLASADTARTQLLSFQGQLYNLKADLDSLKEDKLTLIKTLVSSNVVPFKGTVQHAISSPNALIDRMILQQYTVAIWAGFDQFKEIAEFYKSVHDPYIINAINLVNKTTLQTTLLPVKSLINAETERFKNRIEKTYKEIMELEKAAIPATEDEKNLIRSAVRNVESVIKEQLDAKSRPIQYLLQPRENRDEESDKLSNALNPQTLQQQADAMVDEVFFEQNGDEYLGLDD</sequence>
<name>A0A478EAV9_TALPI</name>
<proteinExistence type="predicted"/>